<comment type="caution">
    <text evidence="13">The sequence shown here is derived from an EMBL/GenBank/DDBJ whole genome shotgun (WGS) entry which is preliminary data.</text>
</comment>
<dbReference type="PRINTS" id="PR00153">
    <property type="entry name" value="CSAPPISMRASE"/>
</dbReference>
<feature type="region of interest" description="Disordered" evidence="10">
    <location>
        <begin position="498"/>
        <end position="525"/>
    </location>
</feature>
<comment type="catalytic activity">
    <reaction evidence="1">
        <text>[protein]-peptidylproline (omega=180) = [protein]-peptidylproline (omega=0)</text>
        <dbReference type="Rhea" id="RHEA:16237"/>
        <dbReference type="Rhea" id="RHEA-COMP:10747"/>
        <dbReference type="Rhea" id="RHEA-COMP:10748"/>
        <dbReference type="ChEBI" id="CHEBI:83833"/>
        <dbReference type="ChEBI" id="CHEBI:83834"/>
        <dbReference type="EC" id="5.2.1.8"/>
    </reaction>
</comment>
<evidence type="ECO:0000256" key="9">
    <source>
        <dbReference type="ARBA" id="ARBA00081826"/>
    </source>
</evidence>
<dbReference type="Gene3D" id="2.40.100.10">
    <property type="entry name" value="Cyclophilin-like"/>
    <property type="match status" value="1"/>
</dbReference>
<evidence type="ECO:0000259" key="11">
    <source>
        <dbReference type="PROSITE" id="PS50072"/>
    </source>
</evidence>
<evidence type="ECO:0000313" key="13">
    <source>
        <dbReference type="EMBL" id="KAB8300517.1"/>
    </source>
</evidence>
<dbReference type="Gene3D" id="3.40.630.30">
    <property type="match status" value="1"/>
</dbReference>
<keyword evidence="14" id="KW-1185">Reference proteome</keyword>
<dbReference type="PANTHER" id="PTHR11071">
    <property type="entry name" value="PEPTIDYL-PROLYL CIS-TRANS ISOMERASE"/>
    <property type="match status" value="1"/>
</dbReference>
<dbReference type="GO" id="GO:0016747">
    <property type="term" value="F:acyltransferase activity, transferring groups other than amino-acyl groups"/>
    <property type="evidence" value="ECO:0007669"/>
    <property type="project" value="InterPro"/>
</dbReference>
<evidence type="ECO:0000256" key="4">
    <source>
        <dbReference type="ARBA" id="ARBA00023110"/>
    </source>
</evidence>
<proteinExistence type="inferred from homology"/>
<evidence type="ECO:0000256" key="3">
    <source>
        <dbReference type="ARBA" id="ARBA00021047"/>
    </source>
</evidence>
<dbReference type="GO" id="GO:0005737">
    <property type="term" value="C:cytoplasm"/>
    <property type="evidence" value="ECO:0007669"/>
    <property type="project" value="TreeGrafter"/>
</dbReference>
<dbReference type="Pfam" id="PF00583">
    <property type="entry name" value="Acetyltransf_1"/>
    <property type="match status" value="1"/>
</dbReference>
<dbReference type="GO" id="GO:0003755">
    <property type="term" value="F:peptidyl-prolyl cis-trans isomerase activity"/>
    <property type="evidence" value="ECO:0007669"/>
    <property type="project" value="UniProtKB-KW"/>
</dbReference>
<organism evidence="13 14">
    <name type="scientific">Monilinia laxa</name>
    <name type="common">Brown rot fungus</name>
    <name type="synonym">Sclerotinia laxa</name>
    <dbReference type="NCBI Taxonomy" id="61186"/>
    <lineage>
        <taxon>Eukaryota</taxon>
        <taxon>Fungi</taxon>
        <taxon>Dikarya</taxon>
        <taxon>Ascomycota</taxon>
        <taxon>Pezizomycotina</taxon>
        <taxon>Leotiomycetes</taxon>
        <taxon>Helotiales</taxon>
        <taxon>Sclerotiniaceae</taxon>
        <taxon>Monilinia</taxon>
    </lineage>
</organism>
<keyword evidence="5" id="KW-0413">Isomerase</keyword>
<evidence type="ECO:0000256" key="10">
    <source>
        <dbReference type="SAM" id="MobiDB-lite"/>
    </source>
</evidence>
<dbReference type="InterPro" id="IPR029000">
    <property type="entry name" value="Cyclophilin-like_dom_sf"/>
</dbReference>
<feature type="domain" description="PPIase cyclophilin-type" evidence="11">
    <location>
        <begin position="327"/>
        <end position="483"/>
    </location>
</feature>
<dbReference type="InterPro" id="IPR002130">
    <property type="entry name" value="Cyclophilin-type_PPIase_dom"/>
</dbReference>
<dbReference type="Pfam" id="PF00160">
    <property type="entry name" value="Pro_isomerase"/>
    <property type="match status" value="1"/>
</dbReference>
<dbReference type="EC" id="5.2.1.8" evidence="2"/>
<keyword evidence="4" id="KW-0697">Rotamase</keyword>
<evidence type="ECO:0000256" key="7">
    <source>
        <dbReference type="ARBA" id="ARBA00037940"/>
    </source>
</evidence>
<gene>
    <name evidence="13" type="ORF">EYC80_000680</name>
</gene>
<evidence type="ECO:0000256" key="6">
    <source>
        <dbReference type="ARBA" id="ARBA00029569"/>
    </source>
</evidence>
<reference evidence="13 14" key="1">
    <citation type="submission" date="2019-06" db="EMBL/GenBank/DDBJ databases">
        <title>Genome Sequence of the Brown Rot Fungal Pathogen Monilinia laxa.</title>
        <authorList>
            <person name="De Miccolis Angelini R.M."/>
            <person name="Landi L."/>
            <person name="Abate D."/>
            <person name="Pollastro S."/>
            <person name="Romanazzi G."/>
            <person name="Faretra F."/>
        </authorList>
    </citation>
    <scope>NUCLEOTIDE SEQUENCE [LARGE SCALE GENOMIC DNA]</scope>
    <source>
        <strain evidence="13 14">Mlax316</strain>
    </source>
</reference>
<dbReference type="OrthoDB" id="410198at2759"/>
<evidence type="ECO:0000313" key="14">
    <source>
        <dbReference type="Proteomes" id="UP000326757"/>
    </source>
</evidence>
<evidence type="ECO:0000256" key="8">
    <source>
        <dbReference type="ARBA" id="ARBA00043067"/>
    </source>
</evidence>
<dbReference type="PROSITE" id="PS50072">
    <property type="entry name" value="CSA_PPIASE_2"/>
    <property type="match status" value="1"/>
</dbReference>
<sequence length="525" mass="58604">MTLQLSEIKDVTEFAELVKVEHRAYATPANSLWEVLKGSSIKECTERQWAWHTGTPNSHWLQVKEGDKVISGAEWIIHETNPFSEPQPTVKGTWWPEGPLKTISDHILELFFEGRPSVMNRPHLLINYFFVDPEHRRRGAGNLMMEWGCKIADKMGLETFVESTDDGRELYKAHGFVIVRHFFLYVPSAPKVDEEEFAKLKEVIAPEPYRVWLMWRPNGGKFEEGKTIKISSPTMFSANSAFQWIHTDAKPKYMAPPFHAPFQKYAYPSPAASLEVNNSSLYNILAPSFFSITSSFPFFQSSTSTPASASTTEATIKSSDNSSKNCFFDITVDSAPAGRITFKLHDDITPRTARNFRELCTGQHGFGYAGSPFHRIIPQFMLQGGDFTRGNGTGGKSIYGNKFQDENFVLKHTKPGLLSMANAGRNTNGSQFFITTIATPWLDGKHVVFGEVVEGMDLVKKIEGLGTRSGTPRARVAIAKSGVVDIASINPVGEAHSHSCTKALREPSYANPPPTTEYRAPRLAR</sequence>
<dbReference type="CDD" id="cd04301">
    <property type="entry name" value="NAT_SF"/>
    <property type="match status" value="1"/>
</dbReference>
<dbReference type="GO" id="GO:0006457">
    <property type="term" value="P:protein folding"/>
    <property type="evidence" value="ECO:0007669"/>
    <property type="project" value="InterPro"/>
</dbReference>
<dbReference type="InterPro" id="IPR016181">
    <property type="entry name" value="Acyl_CoA_acyltransferase"/>
</dbReference>
<protein>
    <recommendedName>
        <fullName evidence="3">Peptidyl-prolyl cis-trans isomerase</fullName>
        <ecNumber evidence="2">5.2.1.8</ecNumber>
    </recommendedName>
    <alternativeName>
        <fullName evidence="9">Cyclophilin</fullName>
    </alternativeName>
    <alternativeName>
        <fullName evidence="8">Cyclosporin A-binding protein</fullName>
    </alternativeName>
    <alternativeName>
        <fullName evidence="6">Rotamase</fullName>
    </alternativeName>
</protein>
<dbReference type="FunFam" id="2.40.100.10:FF:000013">
    <property type="entry name" value="Peptidyl-prolyl cis-trans isomerase"/>
    <property type="match status" value="1"/>
</dbReference>
<dbReference type="PROSITE" id="PS51186">
    <property type="entry name" value="GNAT"/>
    <property type="match status" value="1"/>
</dbReference>
<feature type="domain" description="N-acetyltransferase" evidence="12">
    <location>
        <begin position="6"/>
        <end position="199"/>
    </location>
</feature>
<dbReference type="PANTHER" id="PTHR11071:SF561">
    <property type="entry name" value="PEPTIDYL-PROLYL CIS-TRANS ISOMERASE D-RELATED"/>
    <property type="match status" value="1"/>
</dbReference>
<dbReference type="PROSITE" id="PS00170">
    <property type="entry name" value="CSA_PPIASE_1"/>
    <property type="match status" value="1"/>
</dbReference>
<evidence type="ECO:0000256" key="5">
    <source>
        <dbReference type="ARBA" id="ARBA00023235"/>
    </source>
</evidence>
<dbReference type="CDD" id="cd01926">
    <property type="entry name" value="cyclophilin_ABH_like"/>
    <property type="match status" value="1"/>
</dbReference>
<dbReference type="InterPro" id="IPR000182">
    <property type="entry name" value="GNAT_dom"/>
</dbReference>
<dbReference type="SUPFAM" id="SSF55729">
    <property type="entry name" value="Acyl-CoA N-acyltransferases (Nat)"/>
    <property type="match status" value="1"/>
</dbReference>
<dbReference type="GO" id="GO:0016018">
    <property type="term" value="F:cyclosporin A binding"/>
    <property type="evidence" value="ECO:0007669"/>
    <property type="project" value="TreeGrafter"/>
</dbReference>
<dbReference type="Proteomes" id="UP000326757">
    <property type="component" value="Unassembled WGS sequence"/>
</dbReference>
<evidence type="ECO:0000256" key="1">
    <source>
        <dbReference type="ARBA" id="ARBA00000971"/>
    </source>
</evidence>
<evidence type="ECO:0000256" key="2">
    <source>
        <dbReference type="ARBA" id="ARBA00013194"/>
    </source>
</evidence>
<dbReference type="AlphaFoldDB" id="A0A5N6KBE7"/>
<dbReference type="SUPFAM" id="SSF50891">
    <property type="entry name" value="Cyclophilin-like"/>
    <property type="match status" value="1"/>
</dbReference>
<dbReference type="InterPro" id="IPR020892">
    <property type="entry name" value="Cyclophilin-type_PPIase_CS"/>
</dbReference>
<name>A0A5N6KBE7_MONLA</name>
<accession>A0A5N6KBE7</accession>
<evidence type="ECO:0000259" key="12">
    <source>
        <dbReference type="PROSITE" id="PS51186"/>
    </source>
</evidence>
<dbReference type="EMBL" id="VIGI01000005">
    <property type="protein sequence ID" value="KAB8300517.1"/>
    <property type="molecule type" value="Genomic_DNA"/>
</dbReference>
<comment type="similarity">
    <text evidence="7">Belongs to the cyclophilin-type PPIase family. PPIase A subfamily.</text>
</comment>